<dbReference type="AlphaFoldDB" id="A0A7S3QLU3"/>
<name>A0A7S3QLU3_DUNTE</name>
<dbReference type="PANTHER" id="PTHR36333:SF1">
    <property type="entry name" value="DIMETHYLALLYL, ADENOSINE TRNA METHYLTHIOTRANSFERASE"/>
    <property type="match status" value="1"/>
</dbReference>
<feature type="compositionally biased region" description="Polar residues" evidence="1">
    <location>
        <begin position="306"/>
        <end position="321"/>
    </location>
</feature>
<dbReference type="EMBL" id="HBIP01002835">
    <property type="protein sequence ID" value="CAE0486162.1"/>
    <property type="molecule type" value="Transcribed_RNA"/>
</dbReference>
<accession>A0A7S3QLU3</accession>
<evidence type="ECO:0000313" key="2">
    <source>
        <dbReference type="EMBL" id="CAE0486162.1"/>
    </source>
</evidence>
<dbReference type="PANTHER" id="PTHR36333">
    <property type="entry name" value="DIMETHYLALLYL, ADENOSINE TRNA METHYLTHIOTRANSFERASE"/>
    <property type="match status" value="1"/>
</dbReference>
<evidence type="ECO:0000256" key="1">
    <source>
        <dbReference type="SAM" id="MobiDB-lite"/>
    </source>
</evidence>
<feature type="region of interest" description="Disordered" evidence="1">
    <location>
        <begin position="283"/>
        <end position="321"/>
    </location>
</feature>
<protein>
    <submittedName>
        <fullName evidence="2">Uncharacterized protein</fullName>
    </submittedName>
</protein>
<proteinExistence type="predicted"/>
<reference evidence="2" key="1">
    <citation type="submission" date="2021-01" db="EMBL/GenBank/DDBJ databases">
        <authorList>
            <person name="Corre E."/>
            <person name="Pelletier E."/>
            <person name="Niang G."/>
            <person name="Scheremetjew M."/>
            <person name="Finn R."/>
            <person name="Kale V."/>
            <person name="Holt S."/>
            <person name="Cochrane G."/>
            <person name="Meng A."/>
            <person name="Brown T."/>
            <person name="Cohen L."/>
        </authorList>
    </citation>
    <scope>NUCLEOTIDE SEQUENCE</scope>
    <source>
        <strain evidence="2">CCMP1320</strain>
    </source>
</reference>
<feature type="compositionally biased region" description="Pro residues" evidence="1">
    <location>
        <begin position="285"/>
        <end position="296"/>
    </location>
</feature>
<gene>
    <name evidence="2" type="ORF">DTER00134_LOCUS1201</name>
</gene>
<organism evidence="2">
    <name type="scientific">Dunaliella tertiolecta</name>
    <name type="common">Green alga</name>
    <dbReference type="NCBI Taxonomy" id="3047"/>
    <lineage>
        <taxon>Eukaryota</taxon>
        <taxon>Viridiplantae</taxon>
        <taxon>Chlorophyta</taxon>
        <taxon>core chlorophytes</taxon>
        <taxon>Chlorophyceae</taxon>
        <taxon>CS clade</taxon>
        <taxon>Chlamydomonadales</taxon>
        <taxon>Dunaliellaceae</taxon>
        <taxon>Dunaliella</taxon>
    </lineage>
</organism>
<sequence>MLLKGSLAASSLRAGLSRHTPRRTVRVNGLGGRLPKGLDLIPEFEGGGMGGMGGAGLVGPGGQPISGEPTQGDVNWDPENCFKGIPLRTGIIERRMMQRQIETDKEFAKAMKGAQDDLEREAIFRREMRKAPEDLEGFVEFFLDTPAQDLEYEVVKYRPRLDAAFFKKLDDLIGSERFAPDMDQERQERVNELDMLRKYLAEATEAVDKFIVKMQKAAENLKKLLTSKDKKEMILEMASKNEIDPALMHLLQQNIDAAKDAEQEQAVQFLEKVFNAASKYAIKPQPAPAPAGPPPTQQAAPGSPIQIPNMSKMPTSSNLEL</sequence>